<dbReference type="InterPro" id="IPR036890">
    <property type="entry name" value="HATPase_C_sf"/>
</dbReference>
<evidence type="ECO:0000259" key="16">
    <source>
        <dbReference type="PROSITE" id="PS50109"/>
    </source>
</evidence>
<dbReference type="InterPro" id="IPR000700">
    <property type="entry name" value="PAS-assoc_C"/>
</dbReference>
<protein>
    <recommendedName>
        <fullName evidence="4">histidine kinase</fullName>
        <ecNumber evidence="4">2.7.13.3</ecNumber>
    </recommendedName>
</protein>
<dbReference type="InterPro" id="IPR003661">
    <property type="entry name" value="HisK_dim/P_dom"/>
</dbReference>
<dbReference type="GO" id="GO:0000155">
    <property type="term" value="F:phosphorelay sensor kinase activity"/>
    <property type="evidence" value="ECO:0007669"/>
    <property type="project" value="InterPro"/>
</dbReference>
<feature type="domain" description="PAS" evidence="17">
    <location>
        <begin position="343"/>
        <end position="414"/>
    </location>
</feature>
<evidence type="ECO:0000256" key="15">
    <source>
        <dbReference type="SAM" id="Phobius"/>
    </source>
</evidence>
<evidence type="ECO:0000256" key="13">
    <source>
        <dbReference type="ARBA" id="ARBA00023012"/>
    </source>
</evidence>
<evidence type="ECO:0000256" key="5">
    <source>
        <dbReference type="ARBA" id="ARBA00022475"/>
    </source>
</evidence>
<name>A0AAV5NKB9_9VIBR</name>
<dbReference type="SUPFAM" id="SSF55874">
    <property type="entry name" value="ATPase domain of HSP90 chaperone/DNA topoisomerase II/histidine kinase"/>
    <property type="match status" value="1"/>
</dbReference>
<dbReference type="EMBL" id="BSNX01000001">
    <property type="protein sequence ID" value="GLQ70662.1"/>
    <property type="molecule type" value="Genomic_DNA"/>
</dbReference>
<dbReference type="PROSITE" id="PS50113">
    <property type="entry name" value="PAC"/>
    <property type="match status" value="1"/>
</dbReference>
<dbReference type="CDD" id="cd00082">
    <property type="entry name" value="HisKA"/>
    <property type="match status" value="1"/>
</dbReference>
<sequence>MKTDSHRPNINAFLKEWMVWALPVYIVLAVWISLHYLISIDNDKQYALHNERVIVDLIDEVLGETLFRMSADAKNLSYVTQNIVETQPQPYNALKDYFVQLSLNNHSYDQIRFIDTKGLERLRVNNIEGHVTVVPPEQLQNKSHRYYWKHSSTLDSGEVYISPLDLNEEAGEVQTPLKPTIRVGTPVFNKQGVRLGSILLNYKGNQLINKLLAVAPSFTNHVYLYNPQGIAVIHPVDSQGSRFAVSPNRDIPSHIIESILQNHRGQQLQENSYYTYSMIGAPNNGNWTIVSVFPIERFNLSRLDFHDRYSMPYFLLFLVITVAIFLVSRFRVQTRFLRQQQRYEQQFRHTLENIQLAAVSINQQGSITFCNDFFLNMVGYEKNEVVGRRWVERFIPTELHQQAEEALNEAIKLQAHQPHSESVVLSKTGEIHLVSWTSTFTETNDQQISLTLLGEDITEQKMAQDKIQRLSHAVESSQNSVVITDLDGRILYVNPVFCELSGYTREEVLNRTPSFLQSGETAKDEYLALWETLQAGKEWRGEFHNKKKNGELFWERARISPVKDIEGRLLYYVAVKQDISEEKRLAQEVEKQTRERIHHEKLAAIGKVVSMIAHDLRNPLSSIKMVLQIHARSQRNEMFDISLEQVRYMEAILEELLAYSKPDQLKPDWIDLNKLLESLVAGQQKQAKVSNVKMVLALQPNLPTLFADPLKLRQALQNLLLNAIQASQSETENRPKVKVSSNVMFTESETHLLVDIENNGHVIDPCLTEKVFEPFFTTKAKGTGLGLAIVKRIIDAHTGDIHLTPLVSGTQARIRIPASPKILNQRKQEKPEEYEQTEEV</sequence>
<dbReference type="SMART" id="SM00387">
    <property type="entry name" value="HATPase_c"/>
    <property type="match status" value="1"/>
</dbReference>
<dbReference type="AlphaFoldDB" id="A0AAV5NKB9"/>
<evidence type="ECO:0000313" key="19">
    <source>
        <dbReference type="EMBL" id="GLQ70662.1"/>
    </source>
</evidence>
<evidence type="ECO:0000256" key="7">
    <source>
        <dbReference type="ARBA" id="ARBA00022679"/>
    </source>
</evidence>
<keyword evidence="9" id="KW-0547">Nucleotide-binding</keyword>
<evidence type="ECO:0000256" key="4">
    <source>
        <dbReference type="ARBA" id="ARBA00012438"/>
    </source>
</evidence>
<evidence type="ECO:0000256" key="11">
    <source>
        <dbReference type="ARBA" id="ARBA00022840"/>
    </source>
</evidence>
<dbReference type="NCBIfam" id="TIGR00229">
    <property type="entry name" value="sensory_box"/>
    <property type="match status" value="2"/>
</dbReference>
<feature type="domain" description="PAC" evidence="18">
    <location>
        <begin position="539"/>
        <end position="591"/>
    </location>
</feature>
<accession>A0AAV5NKB9</accession>
<dbReference type="PANTHER" id="PTHR43065:SF10">
    <property type="entry name" value="PEROXIDE STRESS-ACTIVATED HISTIDINE KINASE MAK3"/>
    <property type="match status" value="1"/>
</dbReference>
<evidence type="ECO:0000256" key="14">
    <source>
        <dbReference type="SAM" id="MobiDB-lite"/>
    </source>
</evidence>
<keyword evidence="12 15" id="KW-1133">Transmembrane helix</keyword>
<dbReference type="RefSeq" id="WP_126608908.1">
    <property type="nucleotide sequence ID" value="NZ_AP025144.1"/>
</dbReference>
<evidence type="ECO:0000256" key="6">
    <source>
        <dbReference type="ARBA" id="ARBA00022553"/>
    </source>
</evidence>
<evidence type="ECO:0000259" key="18">
    <source>
        <dbReference type="PROSITE" id="PS50113"/>
    </source>
</evidence>
<feature type="region of interest" description="Disordered" evidence="14">
    <location>
        <begin position="819"/>
        <end position="840"/>
    </location>
</feature>
<evidence type="ECO:0000256" key="8">
    <source>
        <dbReference type="ARBA" id="ARBA00022692"/>
    </source>
</evidence>
<feature type="transmembrane region" description="Helical" evidence="15">
    <location>
        <begin position="17"/>
        <end position="38"/>
    </location>
</feature>
<evidence type="ECO:0000313" key="20">
    <source>
        <dbReference type="Proteomes" id="UP001156690"/>
    </source>
</evidence>
<dbReference type="SUPFAM" id="SSF47384">
    <property type="entry name" value="Homodimeric domain of signal transducing histidine kinase"/>
    <property type="match status" value="1"/>
</dbReference>
<feature type="domain" description="Histidine kinase" evidence="16">
    <location>
        <begin position="611"/>
        <end position="820"/>
    </location>
</feature>
<dbReference type="Pfam" id="PF13426">
    <property type="entry name" value="PAS_9"/>
    <property type="match status" value="2"/>
</dbReference>
<dbReference type="GO" id="GO:0005886">
    <property type="term" value="C:plasma membrane"/>
    <property type="evidence" value="ECO:0007669"/>
    <property type="project" value="UniProtKB-SubCell"/>
</dbReference>
<dbReference type="Gene3D" id="3.30.450.20">
    <property type="entry name" value="PAS domain"/>
    <property type="match status" value="3"/>
</dbReference>
<dbReference type="Pfam" id="PF00512">
    <property type="entry name" value="HisKA"/>
    <property type="match status" value="1"/>
</dbReference>
<evidence type="ECO:0000256" key="10">
    <source>
        <dbReference type="ARBA" id="ARBA00022777"/>
    </source>
</evidence>
<dbReference type="InterPro" id="IPR003594">
    <property type="entry name" value="HATPase_dom"/>
</dbReference>
<keyword evidence="7" id="KW-0808">Transferase</keyword>
<evidence type="ECO:0000256" key="12">
    <source>
        <dbReference type="ARBA" id="ARBA00022989"/>
    </source>
</evidence>
<keyword evidence="20" id="KW-1185">Reference proteome</keyword>
<dbReference type="InterPro" id="IPR029151">
    <property type="entry name" value="Sensor-like_sf"/>
</dbReference>
<dbReference type="PANTHER" id="PTHR43065">
    <property type="entry name" value="SENSOR HISTIDINE KINASE"/>
    <property type="match status" value="1"/>
</dbReference>
<dbReference type="EC" id="2.7.13.3" evidence="4"/>
<comment type="subcellular location">
    <subcellularLocation>
        <location evidence="2">Cell inner membrane</location>
    </subcellularLocation>
    <subcellularLocation>
        <location evidence="3">Cell membrane</location>
        <topology evidence="3">Multi-pass membrane protein</topology>
    </subcellularLocation>
</comment>
<dbReference type="Pfam" id="PF21623">
    <property type="entry name" value="HK_sensor_dom_bact"/>
    <property type="match status" value="1"/>
</dbReference>
<dbReference type="InterPro" id="IPR000014">
    <property type="entry name" value="PAS"/>
</dbReference>
<dbReference type="InterPro" id="IPR036097">
    <property type="entry name" value="HisK_dim/P_sf"/>
</dbReference>
<evidence type="ECO:0000259" key="17">
    <source>
        <dbReference type="PROSITE" id="PS50112"/>
    </source>
</evidence>
<dbReference type="InterPro" id="IPR001610">
    <property type="entry name" value="PAC"/>
</dbReference>
<dbReference type="Pfam" id="PF02518">
    <property type="entry name" value="HATPase_c"/>
    <property type="match status" value="1"/>
</dbReference>
<evidence type="ECO:0000256" key="3">
    <source>
        <dbReference type="ARBA" id="ARBA00004651"/>
    </source>
</evidence>
<dbReference type="InterPro" id="IPR035965">
    <property type="entry name" value="PAS-like_dom_sf"/>
</dbReference>
<dbReference type="InterPro" id="IPR005467">
    <property type="entry name" value="His_kinase_dom"/>
</dbReference>
<dbReference type="Proteomes" id="UP001156690">
    <property type="component" value="Unassembled WGS sequence"/>
</dbReference>
<gene>
    <name evidence="19" type="ORF">GCM10007932_00220</name>
</gene>
<proteinExistence type="predicted"/>
<organism evidence="19 20">
    <name type="scientific">Vibrio penaeicida</name>
    <dbReference type="NCBI Taxonomy" id="104609"/>
    <lineage>
        <taxon>Bacteria</taxon>
        <taxon>Pseudomonadati</taxon>
        <taxon>Pseudomonadota</taxon>
        <taxon>Gammaproteobacteria</taxon>
        <taxon>Vibrionales</taxon>
        <taxon>Vibrionaceae</taxon>
        <taxon>Vibrio</taxon>
    </lineage>
</organism>
<keyword evidence="13" id="KW-0902">Two-component regulatory system</keyword>
<dbReference type="PROSITE" id="PS50109">
    <property type="entry name" value="HIS_KIN"/>
    <property type="match status" value="1"/>
</dbReference>
<comment type="caution">
    <text evidence="19">The sequence shown here is derived from an EMBL/GenBank/DDBJ whole genome shotgun (WGS) entry which is preliminary data.</text>
</comment>
<dbReference type="Gene3D" id="3.30.565.10">
    <property type="entry name" value="Histidine kinase-like ATPase, C-terminal domain"/>
    <property type="match status" value="1"/>
</dbReference>
<dbReference type="InterPro" id="IPR048760">
    <property type="entry name" value="VP0354-like_sensor_dom"/>
</dbReference>
<dbReference type="CDD" id="cd00130">
    <property type="entry name" value="PAS"/>
    <property type="match status" value="2"/>
</dbReference>
<keyword evidence="11" id="KW-0067">ATP-binding</keyword>
<dbReference type="GO" id="GO:0005524">
    <property type="term" value="F:ATP binding"/>
    <property type="evidence" value="ECO:0007669"/>
    <property type="project" value="UniProtKB-KW"/>
</dbReference>
<keyword evidence="6" id="KW-0597">Phosphoprotein</keyword>
<keyword evidence="15" id="KW-0472">Membrane</keyword>
<dbReference type="SUPFAM" id="SSF55785">
    <property type="entry name" value="PYP-like sensor domain (PAS domain)"/>
    <property type="match status" value="2"/>
</dbReference>
<keyword evidence="5" id="KW-1003">Cell membrane</keyword>
<dbReference type="SMART" id="SM00091">
    <property type="entry name" value="PAS"/>
    <property type="match status" value="2"/>
</dbReference>
<dbReference type="InterPro" id="IPR004358">
    <property type="entry name" value="Sig_transdc_His_kin-like_C"/>
</dbReference>
<evidence type="ECO:0000256" key="2">
    <source>
        <dbReference type="ARBA" id="ARBA00004533"/>
    </source>
</evidence>
<dbReference type="SMART" id="SM00388">
    <property type="entry name" value="HisKA"/>
    <property type="match status" value="1"/>
</dbReference>
<feature type="transmembrane region" description="Helical" evidence="15">
    <location>
        <begin position="311"/>
        <end position="330"/>
    </location>
</feature>
<feature type="domain" description="PAS" evidence="17">
    <location>
        <begin position="466"/>
        <end position="512"/>
    </location>
</feature>
<dbReference type="Gene3D" id="1.10.287.130">
    <property type="match status" value="1"/>
</dbReference>
<evidence type="ECO:0000256" key="9">
    <source>
        <dbReference type="ARBA" id="ARBA00022741"/>
    </source>
</evidence>
<dbReference type="PROSITE" id="PS50112">
    <property type="entry name" value="PAS"/>
    <property type="match status" value="2"/>
</dbReference>
<dbReference type="SUPFAM" id="SSF103190">
    <property type="entry name" value="Sensory domain-like"/>
    <property type="match status" value="1"/>
</dbReference>
<reference evidence="20" key="1">
    <citation type="journal article" date="2019" name="Int. J. Syst. Evol. Microbiol.">
        <title>The Global Catalogue of Microorganisms (GCM) 10K type strain sequencing project: providing services to taxonomists for standard genome sequencing and annotation.</title>
        <authorList>
            <consortium name="The Broad Institute Genomics Platform"/>
            <consortium name="The Broad Institute Genome Sequencing Center for Infectious Disease"/>
            <person name="Wu L."/>
            <person name="Ma J."/>
        </authorList>
    </citation>
    <scope>NUCLEOTIDE SEQUENCE [LARGE SCALE GENOMIC DNA]</scope>
    <source>
        <strain evidence="20">NBRC 15640</strain>
    </source>
</reference>
<keyword evidence="10" id="KW-0418">Kinase</keyword>
<evidence type="ECO:0000256" key="1">
    <source>
        <dbReference type="ARBA" id="ARBA00000085"/>
    </source>
</evidence>
<dbReference type="PRINTS" id="PR00344">
    <property type="entry name" value="BCTRLSENSOR"/>
</dbReference>
<keyword evidence="8 15" id="KW-0812">Transmembrane</keyword>
<dbReference type="SMART" id="SM00086">
    <property type="entry name" value="PAC"/>
    <property type="match status" value="1"/>
</dbReference>
<comment type="catalytic activity">
    <reaction evidence="1">
        <text>ATP + protein L-histidine = ADP + protein N-phospho-L-histidine.</text>
        <dbReference type="EC" id="2.7.13.3"/>
    </reaction>
</comment>